<accession>A0A382ZTZ6</accession>
<proteinExistence type="predicted"/>
<organism evidence="1">
    <name type="scientific">marine metagenome</name>
    <dbReference type="NCBI Taxonomy" id="408172"/>
    <lineage>
        <taxon>unclassified sequences</taxon>
        <taxon>metagenomes</taxon>
        <taxon>ecological metagenomes</taxon>
    </lineage>
</organism>
<evidence type="ECO:0000313" key="1">
    <source>
        <dbReference type="EMBL" id="SVD98760.1"/>
    </source>
</evidence>
<gene>
    <name evidence="1" type="ORF">METZ01_LOCUS451614</name>
</gene>
<protein>
    <submittedName>
        <fullName evidence="1">Uncharacterized protein</fullName>
    </submittedName>
</protein>
<sequence>MALGQICKASTSVLPPFTTELKDDQRKSFLREHRYEIGGKTSQTFELHLLDRDNFV</sequence>
<name>A0A382ZTZ6_9ZZZZ</name>
<dbReference type="AlphaFoldDB" id="A0A382ZTZ6"/>
<reference evidence="1" key="1">
    <citation type="submission" date="2018-05" db="EMBL/GenBank/DDBJ databases">
        <authorList>
            <person name="Lanie J.A."/>
            <person name="Ng W.-L."/>
            <person name="Kazmierczak K.M."/>
            <person name="Andrzejewski T.M."/>
            <person name="Davidsen T.M."/>
            <person name="Wayne K.J."/>
            <person name="Tettelin H."/>
            <person name="Glass J.I."/>
            <person name="Rusch D."/>
            <person name="Podicherti R."/>
            <person name="Tsui H.-C.T."/>
            <person name="Winkler M.E."/>
        </authorList>
    </citation>
    <scope>NUCLEOTIDE SEQUENCE</scope>
</reference>
<dbReference type="EMBL" id="UINC01186506">
    <property type="protein sequence ID" value="SVD98760.1"/>
    <property type="molecule type" value="Genomic_DNA"/>
</dbReference>